<dbReference type="EC" id="2.5.1.15" evidence="4"/>
<evidence type="ECO:0000256" key="2">
    <source>
        <dbReference type="ARBA" id="ARBA00001946"/>
    </source>
</evidence>
<name>A0A1I5UX30_9BACT</name>
<evidence type="ECO:0000313" key="11">
    <source>
        <dbReference type="Proteomes" id="UP000199031"/>
    </source>
</evidence>
<dbReference type="Gene3D" id="3.20.20.20">
    <property type="entry name" value="Dihydropteroate synthase-like"/>
    <property type="match status" value="1"/>
</dbReference>
<dbReference type="GO" id="GO:0046654">
    <property type="term" value="P:tetrahydrofolate biosynthetic process"/>
    <property type="evidence" value="ECO:0007669"/>
    <property type="project" value="TreeGrafter"/>
</dbReference>
<evidence type="ECO:0000313" key="10">
    <source>
        <dbReference type="EMBL" id="SFP99769.1"/>
    </source>
</evidence>
<dbReference type="SUPFAM" id="SSF51717">
    <property type="entry name" value="Dihydropteroate synthetase-like"/>
    <property type="match status" value="1"/>
</dbReference>
<dbReference type="PANTHER" id="PTHR20941">
    <property type="entry name" value="FOLATE SYNTHESIS PROTEINS"/>
    <property type="match status" value="1"/>
</dbReference>
<dbReference type="GO" id="GO:0004156">
    <property type="term" value="F:dihydropteroate synthase activity"/>
    <property type="evidence" value="ECO:0007669"/>
    <property type="project" value="UniProtKB-EC"/>
</dbReference>
<dbReference type="InterPro" id="IPR011005">
    <property type="entry name" value="Dihydropteroate_synth-like_sf"/>
</dbReference>
<dbReference type="PROSITE" id="PS50972">
    <property type="entry name" value="PTERIN_BINDING"/>
    <property type="match status" value="1"/>
</dbReference>
<gene>
    <name evidence="10" type="ORF">SAMN05444277_10487</name>
</gene>
<evidence type="ECO:0000256" key="1">
    <source>
        <dbReference type="ARBA" id="ARBA00000012"/>
    </source>
</evidence>
<comment type="pathway">
    <text evidence="3">Cofactor biosynthesis; tetrahydrofolate biosynthesis; 7,8-dihydrofolate from 2-amino-4-hydroxy-6-hydroxymethyl-7,8-dihydropteridine diphosphate and 4-aminobenzoate: step 1/2.</text>
</comment>
<evidence type="ECO:0000256" key="5">
    <source>
        <dbReference type="ARBA" id="ARBA00022679"/>
    </source>
</evidence>
<accession>A0A1I5UX30</accession>
<dbReference type="GO" id="GO:0005829">
    <property type="term" value="C:cytosol"/>
    <property type="evidence" value="ECO:0007669"/>
    <property type="project" value="TreeGrafter"/>
</dbReference>
<dbReference type="EMBL" id="FOXQ01000004">
    <property type="protein sequence ID" value="SFP99769.1"/>
    <property type="molecule type" value="Genomic_DNA"/>
</dbReference>
<keyword evidence="6" id="KW-0479">Metal-binding</keyword>
<dbReference type="InterPro" id="IPR000489">
    <property type="entry name" value="Pterin-binding_dom"/>
</dbReference>
<dbReference type="GO" id="GO:0046656">
    <property type="term" value="P:folic acid biosynthetic process"/>
    <property type="evidence" value="ECO:0007669"/>
    <property type="project" value="UniProtKB-KW"/>
</dbReference>
<evidence type="ECO:0000256" key="3">
    <source>
        <dbReference type="ARBA" id="ARBA00004763"/>
    </source>
</evidence>
<dbReference type="InterPro" id="IPR045031">
    <property type="entry name" value="DHP_synth-like"/>
</dbReference>
<sequence length="288" mass="31431">MPASEKTTLFTLNCNGKLLVIDKPVIMGIMNITPDSFYSKSRVQTEDEVLKAASKMIAEGAAILDIGGQSTRPGSTRLSATEEEERLLSAIELIHKNFPGAIISADTYYAAVAEKVIEAGASIINDISGGMMDDNMLATVGKFPVPYICMHMQGRPETMQVNPVYEDVVQEVLDFFILQTEKCRQHNIKDVIIDPGFGFGKTISHNFQLLRNLAVFKMLDRPVLAGLSRKGAIYKTLNVTAEDALNGTTAMNMIALLNGASVLRVHDVKEAAEAIKLFEVYNNAEAVS</sequence>
<comment type="cofactor">
    <cofactor evidence="2">
        <name>Mg(2+)</name>
        <dbReference type="ChEBI" id="CHEBI:18420"/>
    </cofactor>
</comment>
<dbReference type="AlphaFoldDB" id="A0A1I5UX30"/>
<dbReference type="RefSeq" id="WP_090657270.1">
    <property type="nucleotide sequence ID" value="NZ_FOXQ01000004.1"/>
</dbReference>
<dbReference type="Pfam" id="PF00809">
    <property type="entry name" value="Pterin_bind"/>
    <property type="match status" value="1"/>
</dbReference>
<comment type="catalytic activity">
    <reaction evidence="1">
        <text>(7,8-dihydropterin-6-yl)methyl diphosphate + 4-aminobenzoate = 7,8-dihydropteroate + diphosphate</text>
        <dbReference type="Rhea" id="RHEA:19949"/>
        <dbReference type="ChEBI" id="CHEBI:17836"/>
        <dbReference type="ChEBI" id="CHEBI:17839"/>
        <dbReference type="ChEBI" id="CHEBI:33019"/>
        <dbReference type="ChEBI" id="CHEBI:72950"/>
        <dbReference type="EC" id="2.5.1.15"/>
    </reaction>
</comment>
<evidence type="ECO:0000256" key="4">
    <source>
        <dbReference type="ARBA" id="ARBA00012458"/>
    </source>
</evidence>
<proteinExistence type="predicted"/>
<organism evidence="10 11">
    <name type="scientific">Parafilimonas terrae</name>
    <dbReference type="NCBI Taxonomy" id="1465490"/>
    <lineage>
        <taxon>Bacteria</taxon>
        <taxon>Pseudomonadati</taxon>
        <taxon>Bacteroidota</taxon>
        <taxon>Chitinophagia</taxon>
        <taxon>Chitinophagales</taxon>
        <taxon>Chitinophagaceae</taxon>
        <taxon>Parafilimonas</taxon>
    </lineage>
</organism>
<dbReference type="PROSITE" id="PS00793">
    <property type="entry name" value="DHPS_2"/>
    <property type="match status" value="1"/>
</dbReference>
<dbReference type="PANTHER" id="PTHR20941:SF1">
    <property type="entry name" value="FOLIC ACID SYNTHESIS PROTEIN FOL1"/>
    <property type="match status" value="1"/>
</dbReference>
<evidence type="ECO:0000259" key="9">
    <source>
        <dbReference type="PROSITE" id="PS50972"/>
    </source>
</evidence>
<protein>
    <recommendedName>
        <fullName evidence="4">dihydropteroate synthase</fullName>
        <ecNumber evidence="4">2.5.1.15</ecNumber>
    </recommendedName>
</protein>
<dbReference type="OrthoDB" id="9811744at2"/>
<keyword evidence="11" id="KW-1185">Reference proteome</keyword>
<dbReference type="InterPro" id="IPR006390">
    <property type="entry name" value="DHP_synth_dom"/>
</dbReference>
<dbReference type="Proteomes" id="UP000199031">
    <property type="component" value="Unassembled WGS sequence"/>
</dbReference>
<feature type="domain" description="Pterin-binding" evidence="9">
    <location>
        <begin position="24"/>
        <end position="276"/>
    </location>
</feature>
<dbReference type="NCBIfam" id="TIGR01496">
    <property type="entry name" value="DHPS"/>
    <property type="match status" value="1"/>
</dbReference>
<keyword evidence="7" id="KW-0460">Magnesium</keyword>
<dbReference type="CDD" id="cd00739">
    <property type="entry name" value="DHPS"/>
    <property type="match status" value="1"/>
</dbReference>
<dbReference type="STRING" id="1465490.SAMN05444277_10487"/>
<evidence type="ECO:0000256" key="8">
    <source>
        <dbReference type="ARBA" id="ARBA00022909"/>
    </source>
</evidence>
<reference evidence="10 11" key="1">
    <citation type="submission" date="2016-10" db="EMBL/GenBank/DDBJ databases">
        <authorList>
            <person name="de Groot N.N."/>
        </authorList>
    </citation>
    <scope>NUCLEOTIDE SEQUENCE [LARGE SCALE GENOMIC DNA]</scope>
    <source>
        <strain evidence="10 11">DSM 28286</strain>
    </source>
</reference>
<evidence type="ECO:0000256" key="7">
    <source>
        <dbReference type="ARBA" id="ARBA00022842"/>
    </source>
</evidence>
<dbReference type="GO" id="GO:0046872">
    <property type="term" value="F:metal ion binding"/>
    <property type="evidence" value="ECO:0007669"/>
    <property type="project" value="UniProtKB-KW"/>
</dbReference>
<evidence type="ECO:0000256" key="6">
    <source>
        <dbReference type="ARBA" id="ARBA00022723"/>
    </source>
</evidence>
<keyword evidence="8" id="KW-0289">Folate biosynthesis</keyword>
<keyword evidence="5" id="KW-0808">Transferase</keyword>